<keyword evidence="2" id="KW-0808">Transferase</keyword>
<evidence type="ECO:0000313" key="2">
    <source>
        <dbReference type="EMBL" id="MBD2870645.1"/>
    </source>
</evidence>
<dbReference type="GO" id="GO:0032259">
    <property type="term" value="P:methylation"/>
    <property type="evidence" value="ECO:0007669"/>
    <property type="project" value="UniProtKB-KW"/>
</dbReference>
<dbReference type="Pfam" id="PF08241">
    <property type="entry name" value="Methyltransf_11"/>
    <property type="match status" value="1"/>
</dbReference>
<dbReference type="Gene3D" id="3.40.50.150">
    <property type="entry name" value="Vaccinia Virus protein VP39"/>
    <property type="match status" value="1"/>
</dbReference>
<reference evidence="2" key="1">
    <citation type="submission" date="2020-09" db="EMBL/GenBank/DDBJ databases">
        <title>A novel bacterium of genus Paenibacillus, isolated from South China Sea.</title>
        <authorList>
            <person name="Huang H."/>
            <person name="Mo K."/>
            <person name="Hu Y."/>
        </authorList>
    </citation>
    <scope>NUCLEOTIDE SEQUENCE</scope>
    <source>
        <strain evidence="2">IB182493</strain>
    </source>
</reference>
<gene>
    <name evidence="2" type="ORF">IDH41_18855</name>
</gene>
<protein>
    <submittedName>
        <fullName evidence="2">Methyltransferase domain-containing protein</fullName>
    </submittedName>
</protein>
<accession>A0A927CNH1</accession>
<sequence length="259" mass="29555">MALYDVIGIEYDTSRKADSEITRRLMNHLQVFDDSKIVDVACGTGNYTVALSELGLNMTGTDISEEMLNKARSKSNHVVWDQADVIDLPYTNGEFYGATCILAIHHFKDLLNAFQQVHRVLDKGRFVIFTSSPDQMERYWLKEYFPKTMIDSCNQMPRVSDVVDYLKRAGFKIEGLETFLIQPSLQDFFLYSGKHEPNMYLNPKVRSGISTFANLASKEEISVGCTRLKSDIESGRIHDILDRYSSDLGDYLFVVADKR</sequence>
<dbReference type="EMBL" id="JACXIY010000022">
    <property type="protein sequence ID" value="MBD2870645.1"/>
    <property type="molecule type" value="Genomic_DNA"/>
</dbReference>
<proteinExistence type="predicted"/>
<name>A0A927CNH1_9BACL</name>
<dbReference type="Proteomes" id="UP000632125">
    <property type="component" value="Unassembled WGS sequence"/>
</dbReference>
<dbReference type="InterPro" id="IPR029063">
    <property type="entry name" value="SAM-dependent_MTases_sf"/>
</dbReference>
<dbReference type="GO" id="GO:0008757">
    <property type="term" value="F:S-adenosylmethionine-dependent methyltransferase activity"/>
    <property type="evidence" value="ECO:0007669"/>
    <property type="project" value="InterPro"/>
</dbReference>
<evidence type="ECO:0000259" key="1">
    <source>
        <dbReference type="Pfam" id="PF08241"/>
    </source>
</evidence>
<dbReference type="SUPFAM" id="SSF53335">
    <property type="entry name" value="S-adenosyl-L-methionine-dependent methyltransferases"/>
    <property type="match status" value="1"/>
</dbReference>
<keyword evidence="3" id="KW-1185">Reference proteome</keyword>
<evidence type="ECO:0000313" key="3">
    <source>
        <dbReference type="Proteomes" id="UP000632125"/>
    </source>
</evidence>
<dbReference type="PANTHER" id="PTHR43591">
    <property type="entry name" value="METHYLTRANSFERASE"/>
    <property type="match status" value="1"/>
</dbReference>
<dbReference type="AlphaFoldDB" id="A0A927CNH1"/>
<comment type="caution">
    <text evidence="2">The sequence shown here is derived from an EMBL/GenBank/DDBJ whole genome shotgun (WGS) entry which is preliminary data.</text>
</comment>
<keyword evidence="2" id="KW-0489">Methyltransferase</keyword>
<feature type="domain" description="Methyltransferase type 11" evidence="1">
    <location>
        <begin position="38"/>
        <end position="128"/>
    </location>
</feature>
<organism evidence="2 3">
    <name type="scientific">Paenibacillus arenilitoris</name>
    <dbReference type="NCBI Taxonomy" id="2772299"/>
    <lineage>
        <taxon>Bacteria</taxon>
        <taxon>Bacillati</taxon>
        <taxon>Bacillota</taxon>
        <taxon>Bacilli</taxon>
        <taxon>Bacillales</taxon>
        <taxon>Paenibacillaceae</taxon>
        <taxon>Paenibacillus</taxon>
    </lineage>
</organism>
<dbReference type="RefSeq" id="WP_190863748.1">
    <property type="nucleotide sequence ID" value="NZ_JACXIY010000022.1"/>
</dbReference>
<dbReference type="CDD" id="cd02440">
    <property type="entry name" value="AdoMet_MTases"/>
    <property type="match status" value="1"/>
</dbReference>
<dbReference type="InterPro" id="IPR013216">
    <property type="entry name" value="Methyltransf_11"/>
</dbReference>